<dbReference type="AlphaFoldDB" id="A0A505D7J6"/>
<reference evidence="1 2" key="1">
    <citation type="submission" date="2019-06" db="EMBL/GenBank/DDBJ databases">
        <title>Streptomyces sporangiiformans sp. nov., a novel actinomycete isolated from soil in Mount Song.</title>
        <authorList>
            <person name="Han L."/>
        </authorList>
    </citation>
    <scope>NUCLEOTIDE SEQUENCE [LARGE SCALE GENOMIC DNA]</scope>
    <source>
        <strain evidence="1 2">NEAU-SSA 1</strain>
    </source>
</reference>
<dbReference type="OrthoDB" id="4233975at2"/>
<proteinExistence type="predicted"/>
<dbReference type="Proteomes" id="UP000317378">
    <property type="component" value="Unassembled WGS sequence"/>
</dbReference>
<dbReference type="EMBL" id="VCHX02000174">
    <property type="protein sequence ID" value="TPQ18580.1"/>
    <property type="molecule type" value="Genomic_DNA"/>
</dbReference>
<organism evidence="1 2">
    <name type="scientific">Streptomyces sporangiiformans</name>
    <dbReference type="NCBI Taxonomy" id="2315329"/>
    <lineage>
        <taxon>Bacteria</taxon>
        <taxon>Bacillati</taxon>
        <taxon>Actinomycetota</taxon>
        <taxon>Actinomycetes</taxon>
        <taxon>Kitasatosporales</taxon>
        <taxon>Streptomycetaceae</taxon>
        <taxon>Streptomyces</taxon>
    </lineage>
</organism>
<evidence type="ECO:0000313" key="2">
    <source>
        <dbReference type="Proteomes" id="UP000317378"/>
    </source>
</evidence>
<name>A0A505D7J6_9ACTN</name>
<keyword evidence="2" id="KW-1185">Reference proteome</keyword>
<sequence>MTCQTCKTGHVHNPLTPDQKKWLEERLGTSVPHNYFMCLGTRRDTTPCRNLRTYGHEKHFRIPLRMPDGID</sequence>
<comment type="caution">
    <text evidence="1">The sequence shown here is derived from an EMBL/GenBank/DDBJ whole genome shotgun (WGS) entry which is preliminary data.</text>
</comment>
<gene>
    <name evidence="1" type="ORF">FGD71_030380</name>
</gene>
<protein>
    <submittedName>
        <fullName evidence="1">Uncharacterized protein</fullName>
    </submittedName>
</protein>
<evidence type="ECO:0000313" key="1">
    <source>
        <dbReference type="EMBL" id="TPQ18580.1"/>
    </source>
</evidence>
<accession>A0A505D7J6</accession>